<dbReference type="EMBL" id="JABBNB010000002">
    <property type="protein sequence ID" value="NMO00100.1"/>
    <property type="molecule type" value="Genomic_DNA"/>
</dbReference>
<accession>A0A848KP73</accession>
<organism evidence="1 2">
    <name type="scientific">Gordonia asplenii</name>
    <dbReference type="NCBI Taxonomy" id="2725283"/>
    <lineage>
        <taxon>Bacteria</taxon>
        <taxon>Bacillati</taxon>
        <taxon>Actinomycetota</taxon>
        <taxon>Actinomycetes</taxon>
        <taxon>Mycobacteriales</taxon>
        <taxon>Gordoniaceae</taxon>
        <taxon>Gordonia</taxon>
    </lineage>
</organism>
<dbReference type="SUPFAM" id="SSF160104">
    <property type="entry name" value="Acetoacetate decarboxylase-like"/>
    <property type="match status" value="1"/>
</dbReference>
<evidence type="ECO:0000313" key="1">
    <source>
        <dbReference type="EMBL" id="NMO00100.1"/>
    </source>
</evidence>
<name>A0A848KP73_9ACTN</name>
<sequence length="241" mass="25730">MPVQIRDARCFVAAFTADARAVATAIAHTGLTPLRIRPGLTGAGRTMCMLVFVDYIDGDLGPYNEFGVCFLVDSPDDAASDRSALRSLIAGDARALVHHLPVDGEFTLAAGRGIWGFPKTLAEFSVTHDAETKHGVVHQDGRLVVDLKVRKGIPVPDSPSSDDVVLHAYSHLDGVTRSTDWRLSATSGTRSRIGGAALKLGSGPIADELRALKLSRHALLASSVDHLAMTFEEPEIITPSR</sequence>
<proteinExistence type="predicted"/>
<dbReference type="InterPro" id="IPR010451">
    <property type="entry name" value="Acetoacetate_decarboxylase"/>
</dbReference>
<dbReference type="AlphaFoldDB" id="A0A848KP73"/>
<dbReference type="Gene3D" id="2.40.400.10">
    <property type="entry name" value="Acetoacetate decarboxylase-like"/>
    <property type="match status" value="1"/>
</dbReference>
<evidence type="ECO:0000313" key="2">
    <source>
        <dbReference type="Proteomes" id="UP000550729"/>
    </source>
</evidence>
<dbReference type="InterPro" id="IPR023375">
    <property type="entry name" value="ADC_dom_sf"/>
</dbReference>
<comment type="caution">
    <text evidence="1">The sequence shown here is derived from an EMBL/GenBank/DDBJ whole genome shotgun (WGS) entry which is preliminary data.</text>
</comment>
<dbReference type="Pfam" id="PF06314">
    <property type="entry name" value="ADC"/>
    <property type="match status" value="1"/>
</dbReference>
<protein>
    <submittedName>
        <fullName evidence="1">Acetoacetate decarboxylase family protein</fullName>
    </submittedName>
</protein>
<dbReference type="GO" id="GO:0016829">
    <property type="term" value="F:lyase activity"/>
    <property type="evidence" value="ECO:0007669"/>
    <property type="project" value="InterPro"/>
</dbReference>
<keyword evidence="2" id="KW-1185">Reference proteome</keyword>
<reference evidence="1 2" key="1">
    <citation type="submission" date="2020-04" db="EMBL/GenBank/DDBJ databases">
        <title>Gordonia sp. nov. TBRC 11910.</title>
        <authorList>
            <person name="Suriyachadkun C."/>
        </authorList>
    </citation>
    <scope>NUCLEOTIDE SEQUENCE [LARGE SCALE GENOMIC DNA]</scope>
    <source>
        <strain evidence="1 2">TBRC 11910</strain>
    </source>
</reference>
<gene>
    <name evidence="1" type="ORF">HH308_02595</name>
</gene>
<dbReference type="Proteomes" id="UP000550729">
    <property type="component" value="Unassembled WGS sequence"/>
</dbReference>
<dbReference type="RefSeq" id="WP_170192753.1">
    <property type="nucleotide sequence ID" value="NZ_JABBNB010000002.1"/>
</dbReference>